<sequence length="306" mass="34465">MSLKNGKAADEQGITIEHLKYGGQPVIKIIVKLVNFIFQHINLPSNLKKWYMLSSIQKTRANQKSCTLQYGSKTEHLFTLNGQPLQNSVKATHLGIDHDVNSKYGVKDCVPNRIQTARKTVYALMGAGLHGLNGLNPKVSMHLVKIYVLPRLLYGLDSIILSVSDMKLLSVYYTKLLKQIHHLSKHTATYAVYLLLGQIPVEAELHKRMLNFFGNIIRNHGSVERDVAIRQLAVMPRDSNSWFVKIIDLTEQYGLPSPHDLINVPPGKIEWKNIENPTMSGIIEELSLLIQLCIKAILEIKCVSRG</sequence>
<dbReference type="Proteomes" id="UP000683360">
    <property type="component" value="Unassembled WGS sequence"/>
</dbReference>
<accession>A0A8S3TRA4</accession>
<evidence type="ECO:0000313" key="1">
    <source>
        <dbReference type="EMBL" id="CAG2234184.1"/>
    </source>
</evidence>
<comment type="caution">
    <text evidence="1">The sequence shown here is derived from an EMBL/GenBank/DDBJ whole genome shotgun (WGS) entry which is preliminary data.</text>
</comment>
<name>A0A8S3TRA4_MYTED</name>
<organism evidence="1 2">
    <name type="scientific">Mytilus edulis</name>
    <name type="common">Blue mussel</name>
    <dbReference type="NCBI Taxonomy" id="6550"/>
    <lineage>
        <taxon>Eukaryota</taxon>
        <taxon>Metazoa</taxon>
        <taxon>Spiralia</taxon>
        <taxon>Lophotrochozoa</taxon>
        <taxon>Mollusca</taxon>
        <taxon>Bivalvia</taxon>
        <taxon>Autobranchia</taxon>
        <taxon>Pteriomorphia</taxon>
        <taxon>Mytilida</taxon>
        <taxon>Mytiloidea</taxon>
        <taxon>Mytilidae</taxon>
        <taxon>Mytilinae</taxon>
        <taxon>Mytilus</taxon>
    </lineage>
</organism>
<dbReference type="EMBL" id="CAJPWZ010002227">
    <property type="protein sequence ID" value="CAG2234184.1"/>
    <property type="molecule type" value="Genomic_DNA"/>
</dbReference>
<keyword evidence="2" id="KW-1185">Reference proteome</keyword>
<dbReference type="AlphaFoldDB" id="A0A8S3TRA4"/>
<dbReference type="OrthoDB" id="10014409at2759"/>
<reference evidence="1" key="1">
    <citation type="submission" date="2021-03" db="EMBL/GenBank/DDBJ databases">
        <authorList>
            <person name="Bekaert M."/>
        </authorList>
    </citation>
    <scope>NUCLEOTIDE SEQUENCE</scope>
</reference>
<evidence type="ECO:0000313" key="2">
    <source>
        <dbReference type="Proteomes" id="UP000683360"/>
    </source>
</evidence>
<protein>
    <submittedName>
        <fullName evidence="1">Uncharacterized protein</fullName>
    </submittedName>
</protein>
<gene>
    <name evidence="1" type="ORF">MEDL_46813</name>
</gene>
<proteinExistence type="predicted"/>